<comment type="pathway">
    <text evidence="1">Cell wall biogenesis; cell wall polysaccharide biosynthesis.</text>
</comment>
<dbReference type="OrthoDB" id="9771846at2"/>
<gene>
    <name evidence="5" type="ORF">SAMN04489867_1904</name>
</gene>
<dbReference type="Proteomes" id="UP000199077">
    <property type="component" value="Chromosome I"/>
</dbReference>
<accession>A0A1H0RCX5</accession>
<protein>
    <submittedName>
        <fullName evidence="5">Glycosyltransferase, GT2 family</fullName>
    </submittedName>
</protein>
<dbReference type="PANTHER" id="PTHR43179">
    <property type="entry name" value="RHAMNOSYLTRANSFERASE WBBL"/>
    <property type="match status" value="1"/>
</dbReference>
<proteinExistence type="inferred from homology"/>
<keyword evidence="3" id="KW-0328">Glycosyltransferase</keyword>
<dbReference type="AlphaFoldDB" id="A0A1H0RCX5"/>
<comment type="similarity">
    <text evidence="2">Belongs to the glycosyltransferase 2 family.</text>
</comment>
<dbReference type="GO" id="GO:0016757">
    <property type="term" value="F:glycosyltransferase activity"/>
    <property type="evidence" value="ECO:0007669"/>
    <property type="project" value="UniProtKB-KW"/>
</dbReference>
<evidence type="ECO:0000256" key="2">
    <source>
        <dbReference type="ARBA" id="ARBA00006739"/>
    </source>
</evidence>
<dbReference type="InterPro" id="IPR029044">
    <property type="entry name" value="Nucleotide-diphossugar_trans"/>
</dbReference>
<dbReference type="Pfam" id="PF13641">
    <property type="entry name" value="Glyco_tranf_2_3"/>
    <property type="match status" value="1"/>
</dbReference>
<dbReference type="PANTHER" id="PTHR43179:SF12">
    <property type="entry name" value="GALACTOFURANOSYLTRANSFERASE GLFT2"/>
    <property type="match status" value="1"/>
</dbReference>
<evidence type="ECO:0000313" key="6">
    <source>
        <dbReference type="Proteomes" id="UP000199077"/>
    </source>
</evidence>
<evidence type="ECO:0000256" key="1">
    <source>
        <dbReference type="ARBA" id="ARBA00004776"/>
    </source>
</evidence>
<keyword evidence="6" id="KW-1185">Reference proteome</keyword>
<dbReference type="EMBL" id="LT629711">
    <property type="protein sequence ID" value="SDP26758.1"/>
    <property type="molecule type" value="Genomic_DNA"/>
</dbReference>
<organism evidence="5 6">
    <name type="scientific">Pedococcus dokdonensis</name>
    <dbReference type="NCBI Taxonomy" id="443156"/>
    <lineage>
        <taxon>Bacteria</taxon>
        <taxon>Bacillati</taxon>
        <taxon>Actinomycetota</taxon>
        <taxon>Actinomycetes</taxon>
        <taxon>Micrococcales</taxon>
        <taxon>Intrasporangiaceae</taxon>
        <taxon>Pedococcus</taxon>
    </lineage>
</organism>
<name>A0A1H0RCX5_9MICO</name>
<evidence type="ECO:0000313" key="5">
    <source>
        <dbReference type="EMBL" id="SDP26758.1"/>
    </source>
</evidence>
<dbReference type="Gene3D" id="3.90.550.10">
    <property type="entry name" value="Spore Coat Polysaccharide Biosynthesis Protein SpsA, Chain A"/>
    <property type="match status" value="1"/>
</dbReference>
<reference evidence="6" key="1">
    <citation type="submission" date="2016-10" db="EMBL/GenBank/DDBJ databases">
        <authorList>
            <person name="Varghese N."/>
            <person name="Submissions S."/>
        </authorList>
    </citation>
    <scope>NUCLEOTIDE SEQUENCE [LARGE SCALE GENOMIC DNA]</scope>
    <source>
        <strain evidence="6">DSM 22329</strain>
    </source>
</reference>
<dbReference type="SUPFAM" id="SSF53448">
    <property type="entry name" value="Nucleotide-diphospho-sugar transferases"/>
    <property type="match status" value="1"/>
</dbReference>
<dbReference type="RefSeq" id="WP_091784495.1">
    <property type="nucleotide sequence ID" value="NZ_LT629711.1"/>
</dbReference>
<keyword evidence="4 5" id="KW-0808">Transferase</keyword>
<evidence type="ECO:0000256" key="4">
    <source>
        <dbReference type="ARBA" id="ARBA00022679"/>
    </source>
</evidence>
<dbReference type="STRING" id="443156.SAMN04489867_1904"/>
<dbReference type="CDD" id="cd04186">
    <property type="entry name" value="GT_2_like_c"/>
    <property type="match status" value="1"/>
</dbReference>
<evidence type="ECO:0000256" key="3">
    <source>
        <dbReference type="ARBA" id="ARBA00022676"/>
    </source>
</evidence>
<sequence>MTTLSVVVVGFGDEPDLPACLAAIRADLAPGDEVVLVDNGITTPPPLDGTRLVTSGRNGGFAAGCHLGADATDGDVLVFVNSDAVVQPGSLEALRTEASRPEVGLVTGLVVMADRPEVVNAAGNPVHFLGISWAGGYGEDVDRHRQAREVASVSGALFAVRREVWDRLGGLDPAYFLYHEDADLSIRCRLAGLKVSYHPGAVATHAYSFAKNPQKMFLLERNRLVTVLTTYPRPLLVRVLPAILVTEPLLLVMAAMQGWAGSKLRSWAWLLSHAPRLAARRRRVQPDATQWRALAARLEPRIQQDVTAAPAAMSVLNAALAAYWTAVARPARSA</sequence>